<dbReference type="PANTHER" id="PTHR43267:SF1">
    <property type="entry name" value="TRNA THREONYLCARBAMOYLADENOSINE DEHYDRATASE"/>
    <property type="match status" value="1"/>
</dbReference>
<feature type="domain" description="Prokaryotic E2 family B" evidence="2">
    <location>
        <begin position="53"/>
        <end position="147"/>
    </location>
</feature>
<dbReference type="InterPro" id="IPR035985">
    <property type="entry name" value="Ubiquitin-activating_enz"/>
</dbReference>
<dbReference type="InterPro" id="IPR000594">
    <property type="entry name" value="ThiF_NAD_FAD-bd"/>
</dbReference>
<dbReference type="InterPro" id="IPR032701">
    <property type="entry name" value="Prok-E2_B_dom"/>
</dbReference>
<evidence type="ECO:0000313" key="4">
    <source>
        <dbReference type="Proteomes" id="UP000323129"/>
    </source>
</evidence>
<dbReference type="InterPro" id="IPR045886">
    <property type="entry name" value="ThiF/MoeB/HesA"/>
</dbReference>
<proteinExistence type="predicted"/>
<feature type="domain" description="THIF-type NAD/FAD binding fold" evidence="1">
    <location>
        <begin position="360"/>
        <end position="475"/>
    </location>
</feature>
<dbReference type="Gene3D" id="3.40.50.720">
    <property type="entry name" value="NAD(P)-binding Rossmann-like Domain"/>
    <property type="match status" value="1"/>
</dbReference>
<gene>
    <name evidence="3" type="ORF">CJF24_20760</name>
</gene>
<dbReference type="Pfam" id="PF00899">
    <property type="entry name" value="ThiF"/>
    <property type="match status" value="1"/>
</dbReference>
<keyword evidence="4" id="KW-1185">Reference proteome</keyword>
<dbReference type="EMBL" id="NQMC01000100">
    <property type="protein sequence ID" value="TYD40378.1"/>
    <property type="molecule type" value="Genomic_DNA"/>
</dbReference>
<accession>A0ABY3MG68</accession>
<dbReference type="Proteomes" id="UP000323129">
    <property type="component" value="Unassembled WGS sequence"/>
</dbReference>
<dbReference type="Pfam" id="PF14461">
    <property type="entry name" value="Prok-E2_B"/>
    <property type="match status" value="1"/>
</dbReference>
<organism evidence="3 4">
    <name type="scientific">Aeromonas veronii</name>
    <dbReference type="NCBI Taxonomy" id="654"/>
    <lineage>
        <taxon>Bacteria</taxon>
        <taxon>Pseudomonadati</taxon>
        <taxon>Pseudomonadota</taxon>
        <taxon>Gammaproteobacteria</taxon>
        <taxon>Aeromonadales</taxon>
        <taxon>Aeromonadaceae</taxon>
        <taxon>Aeromonas</taxon>
    </lineage>
</organism>
<evidence type="ECO:0008006" key="5">
    <source>
        <dbReference type="Google" id="ProtNLM"/>
    </source>
</evidence>
<protein>
    <recommendedName>
        <fullName evidence="5">Ubiquitin-like modifier-activating enzyme 5</fullName>
    </recommendedName>
</protein>
<evidence type="ECO:0000259" key="2">
    <source>
        <dbReference type="Pfam" id="PF14461"/>
    </source>
</evidence>
<comment type="caution">
    <text evidence="3">The sequence shown here is derived from an EMBL/GenBank/DDBJ whole genome shotgun (WGS) entry which is preliminary data.</text>
</comment>
<reference evidence="3 4" key="1">
    <citation type="submission" date="2017-08" db="EMBL/GenBank/DDBJ databases">
        <title>Aeromonas veronii bv sobria strain NS22 whole genome sequencing.</title>
        <authorList>
            <person name="Katharios P."/>
            <person name="Ha V.Q."/>
            <person name="Smyrli M."/>
        </authorList>
    </citation>
    <scope>NUCLEOTIDE SEQUENCE [LARGE SCALE GENOMIC DNA]</scope>
    <source>
        <strain evidence="3 4">NS22</strain>
    </source>
</reference>
<name>A0ABY3MG68_AERVE</name>
<sequence>MMGAGMLDDAQAAEQITDLLRQYGGFRLTADQLSVCPRGPAFGWVIPVNVRYRGQQVLLRLQFHKSIDGCIPEIYVFTPDIKPLDLPHIEALGRLCILPSNAIIDTTNRDYLVYLLARAEDLLHKSVIGELDHDFQAEILSYWAYHCKQFTNYAVSLCDLNNQTSREVYCFNTKAGLVYADSETDLIRWLDNRQYLVPPKEEKPQKKVKARRVKKPKLRERMLAGIRKTMLLVIDGAWTPSDYPSNISDLLAMVPDHRSREQLATMLCHVLMNDMVRQPGALVSMRTSTGTCVVGLRFERNLFNPKQNDKTFQTVLAGFRDALPLQVLMNRCRTMKVYGQPIRRMDNSWVYGRDRNPAINMLSQHRVAIVGCGSVGAAIAKLLLQSGITTIDLWDDELLGTENCSRHVLGLNSAGKAKVSALQAMLASAFPNASITANCSKWTSTESHCLTAMYDADIVVSCTADWTTDQQLLRAQSLAVSPPPIVFTMVEAHAMAGHVIINPSGSNAFNSLHHCSGQHVGALRMPITDWRGAKTTHQVPACGGVFQPYGVIPLTHIQALAARVVLSLIEDEATPKAFVWLGSSRELEKLGGQWNEPWIEAFGDPGTGDRVVELEYLGGDDGWQARA</sequence>
<evidence type="ECO:0000313" key="3">
    <source>
        <dbReference type="EMBL" id="TYD40378.1"/>
    </source>
</evidence>
<dbReference type="PANTHER" id="PTHR43267">
    <property type="entry name" value="TRNA THREONYLCARBAMOYLADENOSINE DEHYDRATASE"/>
    <property type="match status" value="1"/>
</dbReference>
<dbReference type="SUPFAM" id="SSF69572">
    <property type="entry name" value="Activating enzymes of the ubiquitin-like proteins"/>
    <property type="match status" value="1"/>
</dbReference>
<evidence type="ECO:0000259" key="1">
    <source>
        <dbReference type="Pfam" id="PF00899"/>
    </source>
</evidence>